<organism evidence="1 2">
    <name type="scientific">Paenibacillus physcomitrellae</name>
    <dbReference type="NCBI Taxonomy" id="1619311"/>
    <lineage>
        <taxon>Bacteria</taxon>
        <taxon>Bacillati</taxon>
        <taxon>Bacillota</taxon>
        <taxon>Bacilli</taxon>
        <taxon>Bacillales</taxon>
        <taxon>Paenibacillaceae</taxon>
        <taxon>Paenibacillus</taxon>
    </lineage>
</organism>
<reference evidence="2" key="1">
    <citation type="journal article" date="2019" name="Int. J. Syst. Evol. Microbiol.">
        <title>The Global Catalogue of Microorganisms (GCM) 10K type strain sequencing project: providing services to taxonomists for standard genome sequencing and annotation.</title>
        <authorList>
            <consortium name="The Broad Institute Genomics Platform"/>
            <consortium name="The Broad Institute Genome Sequencing Center for Infectious Disease"/>
            <person name="Wu L."/>
            <person name="Ma J."/>
        </authorList>
    </citation>
    <scope>NUCLEOTIDE SEQUENCE [LARGE SCALE GENOMIC DNA]</scope>
    <source>
        <strain evidence="2">CGMCC 1.15044</strain>
    </source>
</reference>
<accession>A0ABQ1FSH3</accession>
<evidence type="ECO:0000313" key="1">
    <source>
        <dbReference type="EMBL" id="GGA26505.1"/>
    </source>
</evidence>
<name>A0ABQ1FSH3_9BACL</name>
<dbReference type="Proteomes" id="UP000609323">
    <property type="component" value="Unassembled WGS sequence"/>
</dbReference>
<protein>
    <submittedName>
        <fullName evidence="1">Uncharacterized protein</fullName>
    </submittedName>
</protein>
<keyword evidence="2" id="KW-1185">Reference proteome</keyword>
<proteinExistence type="predicted"/>
<sequence>MILEKRERPHKSFPKESCLGSIGGLPDFTLLNLVKEIREEQRSEEHSTSERPLCSGNLAGNFIGITRIKAPHAQRSAP</sequence>
<comment type="caution">
    <text evidence="1">The sequence shown here is derived from an EMBL/GenBank/DDBJ whole genome shotgun (WGS) entry which is preliminary data.</text>
</comment>
<gene>
    <name evidence="1" type="ORF">GCM10010917_09130</name>
</gene>
<dbReference type="EMBL" id="BMHF01000002">
    <property type="protein sequence ID" value="GGA26505.1"/>
    <property type="molecule type" value="Genomic_DNA"/>
</dbReference>
<evidence type="ECO:0000313" key="2">
    <source>
        <dbReference type="Proteomes" id="UP000609323"/>
    </source>
</evidence>